<dbReference type="Proteomes" id="UP000664521">
    <property type="component" value="Unassembled WGS sequence"/>
</dbReference>
<name>A0A8H3FYM3_9LECA</name>
<evidence type="ECO:0000256" key="1">
    <source>
        <dbReference type="SAM" id="MobiDB-lite"/>
    </source>
</evidence>
<feature type="compositionally biased region" description="Low complexity" evidence="1">
    <location>
        <begin position="78"/>
        <end position="104"/>
    </location>
</feature>
<proteinExistence type="predicted"/>
<accession>A0A8H3FYM3</accession>
<gene>
    <name evidence="2" type="ORF">HETSPECPRED_007858</name>
</gene>
<dbReference type="EMBL" id="CAJPDS010000059">
    <property type="protein sequence ID" value="CAF9931397.1"/>
    <property type="molecule type" value="Genomic_DNA"/>
</dbReference>
<evidence type="ECO:0000313" key="3">
    <source>
        <dbReference type="Proteomes" id="UP000664521"/>
    </source>
</evidence>
<feature type="compositionally biased region" description="Polar residues" evidence="1">
    <location>
        <begin position="1"/>
        <end position="10"/>
    </location>
</feature>
<evidence type="ECO:0000313" key="2">
    <source>
        <dbReference type="EMBL" id="CAF9931397.1"/>
    </source>
</evidence>
<feature type="compositionally biased region" description="Low complexity" evidence="1">
    <location>
        <begin position="117"/>
        <end position="132"/>
    </location>
</feature>
<feature type="compositionally biased region" description="Acidic residues" evidence="1">
    <location>
        <begin position="133"/>
        <end position="142"/>
    </location>
</feature>
<reference evidence="2" key="1">
    <citation type="submission" date="2021-03" db="EMBL/GenBank/DDBJ databases">
        <authorList>
            <person name="Tagirdzhanova G."/>
        </authorList>
    </citation>
    <scope>NUCLEOTIDE SEQUENCE</scope>
</reference>
<sequence length="291" mass="32186">MSTSSHQQPTFYRPPTPNALPDEPEDYFRPSIPSPGDPANEIPSRFPNSISTPHQQPTFYRPPTPNALPDEPEDYFRPFNPSSPSNDLSSLSPNSSSSFSSSSDEPADYWRPFIPYDPANDLSSPSPSSSSPADDDDEDEPADYWRESNPGALENEIAFRNTCLELDGQTDMSDLFNFGYLDTHSTEENLGLDCLLQAHPLTHDMNLDMDMEMEMGMGTGMEMGMEPGMRFEFGYGEGFSQVQYGNGNESENDDIDARLVAALTGADEGGQFGFDMPVPRRHDCPSCNCGR</sequence>
<protein>
    <submittedName>
        <fullName evidence="2">Uncharacterized protein</fullName>
    </submittedName>
</protein>
<dbReference type="OrthoDB" id="10641495at2759"/>
<organism evidence="2 3">
    <name type="scientific">Heterodermia speciosa</name>
    <dbReference type="NCBI Taxonomy" id="116794"/>
    <lineage>
        <taxon>Eukaryota</taxon>
        <taxon>Fungi</taxon>
        <taxon>Dikarya</taxon>
        <taxon>Ascomycota</taxon>
        <taxon>Pezizomycotina</taxon>
        <taxon>Lecanoromycetes</taxon>
        <taxon>OSLEUM clade</taxon>
        <taxon>Lecanoromycetidae</taxon>
        <taxon>Caliciales</taxon>
        <taxon>Physciaceae</taxon>
        <taxon>Heterodermia</taxon>
    </lineage>
</organism>
<comment type="caution">
    <text evidence="2">The sequence shown here is derived from an EMBL/GenBank/DDBJ whole genome shotgun (WGS) entry which is preliminary data.</text>
</comment>
<feature type="compositionally biased region" description="Polar residues" evidence="1">
    <location>
        <begin position="46"/>
        <end position="58"/>
    </location>
</feature>
<keyword evidence="3" id="KW-1185">Reference proteome</keyword>
<dbReference type="AlphaFoldDB" id="A0A8H3FYM3"/>
<feature type="region of interest" description="Disordered" evidence="1">
    <location>
        <begin position="1"/>
        <end position="151"/>
    </location>
</feature>